<dbReference type="InterPro" id="IPR013785">
    <property type="entry name" value="Aldolase_TIM"/>
</dbReference>
<dbReference type="EMBL" id="VXIV02001855">
    <property type="protein sequence ID" value="KAF6029097.1"/>
    <property type="molecule type" value="Genomic_DNA"/>
</dbReference>
<gene>
    <name evidence="11" type="ORF">EB796_012591</name>
</gene>
<name>A0A7J7JSY7_BUGNE</name>
<dbReference type="GO" id="GO:0047280">
    <property type="term" value="F:nicotinamide phosphoribosyltransferase activity"/>
    <property type="evidence" value="ECO:0007669"/>
    <property type="project" value="UniProtKB-EC"/>
</dbReference>
<evidence type="ECO:0000256" key="3">
    <source>
        <dbReference type="ARBA" id="ARBA00022676"/>
    </source>
</evidence>
<accession>A0A7J7JSY7</accession>
<dbReference type="Proteomes" id="UP000593567">
    <property type="component" value="Unassembled WGS sequence"/>
</dbReference>
<comment type="pathway">
    <text evidence="5">Cofactor biosynthesis; NAD(+) biosynthesis; nicotinamide D-ribonucleotide from 5-phospho-alpha-D-ribose 1-diphosphate and nicotinamide: step 1/1.</text>
</comment>
<evidence type="ECO:0000259" key="10">
    <source>
        <dbReference type="Pfam" id="PF18127"/>
    </source>
</evidence>
<keyword evidence="4" id="KW-0808">Transferase</keyword>
<dbReference type="NCBIfam" id="NF006629">
    <property type="entry name" value="PRK09198.1"/>
    <property type="match status" value="1"/>
</dbReference>
<evidence type="ECO:0000256" key="2">
    <source>
        <dbReference type="ARBA" id="ARBA00022642"/>
    </source>
</evidence>
<dbReference type="InterPro" id="IPR016471">
    <property type="entry name" value="Nicotinamide_PRibTrfase"/>
</dbReference>
<dbReference type="EC" id="2.4.2.12" evidence="6"/>
<feature type="domain" description="Nicotinamide phosphoribosyltransferase N-terminal" evidence="10">
    <location>
        <begin position="20"/>
        <end position="120"/>
    </location>
</feature>
<dbReference type="SUPFAM" id="SSF51690">
    <property type="entry name" value="Nicotinate/Quinolinate PRTase C-terminal domain-like"/>
    <property type="match status" value="1"/>
</dbReference>
<proteinExistence type="inferred from homology"/>
<dbReference type="Gene3D" id="3.20.20.70">
    <property type="entry name" value="Aldolase class I"/>
    <property type="match status" value="1"/>
</dbReference>
<dbReference type="InterPro" id="IPR036068">
    <property type="entry name" value="Nicotinate_pribotase-like_C"/>
</dbReference>
<sequence>MLAVLQFDGNFPVATDSESNIILLTDSYKITHHRQYPPNTTLVYSYFESRGHQKRGFPETCFFGLQYLIKRHLLGPVVTQEKIDEAREILKLHFGDDKLFNEEGWQYILKEHDGHLPVRIKAVPEGSIIPEKNVLITVENTDPKCFWLTNYLETLLVQVWYPMTVCTNSRAQKKLIGQYLEETADNLDGLSFKLHDFGFRGSTSVELFSGLLRINRAVNINYHCQTEYYITFILLTSACCILHSLFLVGSTITSWGKENEADAYRNMLTQFPTGLVAVVSDSYDVWHACRDLWGDQLKSQIEKRNGTLVVRPDSGVPHEVVISVLEILGKRFGFTYNSKGFKVLPPYIRIIQGDGISFDSLGEILQAMKESKWSADNVAYGSGGALLQRMDRDTQKCAFKCSYAIINGKGVEVYKDPVTDSGKKSKKGQLTLEIKDGKYVTMTQGTGDPKNDILTTVFENGKLLKDYLFNEVRANAEIHLIRKGNDFK</sequence>
<comment type="similarity">
    <text evidence="1">Belongs to the NAPRTase family.</text>
</comment>
<organism evidence="11 12">
    <name type="scientific">Bugula neritina</name>
    <name type="common">Brown bryozoan</name>
    <name type="synonym">Sertularia neritina</name>
    <dbReference type="NCBI Taxonomy" id="10212"/>
    <lineage>
        <taxon>Eukaryota</taxon>
        <taxon>Metazoa</taxon>
        <taxon>Spiralia</taxon>
        <taxon>Lophotrochozoa</taxon>
        <taxon>Bryozoa</taxon>
        <taxon>Gymnolaemata</taxon>
        <taxon>Cheilostomatida</taxon>
        <taxon>Flustrina</taxon>
        <taxon>Buguloidea</taxon>
        <taxon>Bugulidae</taxon>
        <taxon>Bugula</taxon>
    </lineage>
</organism>
<feature type="domain" description="Nicotinate/nicotinamide phosphoribosyltransferase" evidence="9">
    <location>
        <begin position="192"/>
        <end position="460"/>
    </location>
</feature>
<dbReference type="GO" id="GO:0009435">
    <property type="term" value="P:NAD+ biosynthetic process"/>
    <property type="evidence" value="ECO:0007669"/>
    <property type="project" value="UniProtKB-UniPathway"/>
</dbReference>
<evidence type="ECO:0000256" key="5">
    <source>
        <dbReference type="ARBA" id="ARBA00035007"/>
    </source>
</evidence>
<dbReference type="PANTHER" id="PTHR43816">
    <property type="entry name" value="NICOTINAMIDE PHOSPHORIBOSYLTRANSFERASE"/>
    <property type="match status" value="1"/>
</dbReference>
<comment type="catalytic activity">
    <reaction evidence="8">
        <text>beta-nicotinamide D-ribonucleotide + diphosphate = 5-phospho-alpha-D-ribose 1-diphosphate + nicotinamide + H(+)</text>
        <dbReference type="Rhea" id="RHEA:16149"/>
        <dbReference type="ChEBI" id="CHEBI:14649"/>
        <dbReference type="ChEBI" id="CHEBI:15378"/>
        <dbReference type="ChEBI" id="CHEBI:17154"/>
        <dbReference type="ChEBI" id="CHEBI:33019"/>
        <dbReference type="ChEBI" id="CHEBI:58017"/>
        <dbReference type="EC" id="2.4.2.12"/>
    </reaction>
    <physiologicalReaction direction="right-to-left" evidence="8">
        <dbReference type="Rhea" id="RHEA:16151"/>
    </physiologicalReaction>
</comment>
<evidence type="ECO:0000256" key="4">
    <source>
        <dbReference type="ARBA" id="ARBA00022679"/>
    </source>
</evidence>
<evidence type="ECO:0000256" key="1">
    <source>
        <dbReference type="ARBA" id="ARBA00010897"/>
    </source>
</evidence>
<dbReference type="OrthoDB" id="193380at2759"/>
<evidence type="ECO:0000256" key="6">
    <source>
        <dbReference type="ARBA" id="ARBA00035024"/>
    </source>
</evidence>
<evidence type="ECO:0000256" key="7">
    <source>
        <dbReference type="ARBA" id="ARBA00035036"/>
    </source>
</evidence>
<dbReference type="Pfam" id="PF04095">
    <property type="entry name" value="NAPRTase"/>
    <property type="match status" value="1"/>
</dbReference>
<evidence type="ECO:0000256" key="8">
    <source>
        <dbReference type="ARBA" id="ARBA00047835"/>
    </source>
</evidence>
<dbReference type="PIRSF" id="PIRSF005943">
    <property type="entry name" value="NMPRT"/>
    <property type="match status" value="1"/>
</dbReference>
<dbReference type="PANTHER" id="PTHR43816:SF1">
    <property type="entry name" value="NICOTINAMIDE PHOSPHORIBOSYLTRANSFERASE"/>
    <property type="match status" value="1"/>
</dbReference>
<dbReference type="InterPro" id="IPR041529">
    <property type="entry name" value="DUF5598"/>
</dbReference>
<reference evidence="11" key="1">
    <citation type="submission" date="2020-06" db="EMBL/GenBank/DDBJ databases">
        <title>Draft genome of Bugula neritina, a colonial animal packing powerful symbionts and potential medicines.</title>
        <authorList>
            <person name="Rayko M."/>
        </authorList>
    </citation>
    <scope>NUCLEOTIDE SEQUENCE [LARGE SCALE GENOMIC DNA]</scope>
    <source>
        <strain evidence="11">Kwan_BN1</strain>
    </source>
</reference>
<evidence type="ECO:0000313" key="11">
    <source>
        <dbReference type="EMBL" id="KAF6029097.1"/>
    </source>
</evidence>
<keyword evidence="2" id="KW-0662">Pyridine nucleotide biosynthesis</keyword>
<dbReference type="UniPathway" id="UPA00253"/>
<keyword evidence="12" id="KW-1185">Reference proteome</keyword>
<evidence type="ECO:0000259" key="9">
    <source>
        <dbReference type="Pfam" id="PF04095"/>
    </source>
</evidence>
<protein>
    <recommendedName>
        <fullName evidence="7">Nicotinamide phosphoribosyltransferase</fullName>
        <ecNumber evidence="6">2.4.2.12</ecNumber>
    </recommendedName>
</protein>
<dbReference type="InterPro" id="IPR041525">
    <property type="entry name" value="N/Namide_PRibTrfase"/>
</dbReference>
<evidence type="ECO:0000313" key="12">
    <source>
        <dbReference type="Proteomes" id="UP000593567"/>
    </source>
</evidence>
<dbReference type="CDD" id="cd01569">
    <property type="entry name" value="PBEF_like"/>
    <property type="match status" value="1"/>
</dbReference>
<dbReference type="Pfam" id="PF18127">
    <property type="entry name" value="NAMPT_N"/>
    <property type="match status" value="1"/>
</dbReference>
<dbReference type="AlphaFoldDB" id="A0A7J7JSY7"/>
<keyword evidence="3" id="KW-0328">Glycosyltransferase</keyword>
<comment type="caution">
    <text evidence="11">The sequence shown here is derived from an EMBL/GenBank/DDBJ whole genome shotgun (WGS) entry which is preliminary data.</text>
</comment>